<dbReference type="Proteomes" id="UP001269819">
    <property type="component" value="Unassembled WGS sequence"/>
</dbReference>
<keyword evidence="1" id="KW-0472">Membrane</keyword>
<gene>
    <name evidence="2" type="ORF">RYS15_12990</name>
</gene>
<proteinExistence type="predicted"/>
<keyword evidence="1" id="KW-1133">Transmembrane helix</keyword>
<accession>A0ABU3VZ85</accession>
<name>A0ABU3VZ85_9GAMM</name>
<comment type="caution">
    <text evidence="2">The sequence shown here is derived from an EMBL/GenBank/DDBJ whole genome shotgun (WGS) entry which is preliminary data.</text>
</comment>
<evidence type="ECO:0008006" key="4">
    <source>
        <dbReference type="Google" id="ProtNLM"/>
    </source>
</evidence>
<keyword evidence="3" id="KW-1185">Reference proteome</keyword>
<dbReference type="RefSeq" id="WP_316974126.1">
    <property type="nucleotide sequence ID" value="NZ_JAWIIJ010000008.1"/>
</dbReference>
<reference evidence="2 3" key="1">
    <citation type="submission" date="2023-10" db="EMBL/GenBank/DDBJ databases">
        <title>Characteristics and mechanism of a salt-tolerant marine origin heterotrophic nitrifying- aerobic denitrifying bacteria Marinobacter xestospongiae HN1.</title>
        <authorList>
            <person name="Qi R."/>
        </authorList>
    </citation>
    <scope>NUCLEOTIDE SEQUENCE [LARGE SCALE GENOMIC DNA]</scope>
    <source>
        <strain evidence="2 3">HN1</strain>
    </source>
</reference>
<protein>
    <recommendedName>
        <fullName evidence="4">DUF5625 domain-containing protein</fullName>
    </recommendedName>
</protein>
<feature type="transmembrane region" description="Helical" evidence="1">
    <location>
        <begin position="12"/>
        <end position="31"/>
    </location>
</feature>
<keyword evidence="1" id="KW-0812">Transmembrane</keyword>
<dbReference type="EMBL" id="JAWIIJ010000008">
    <property type="protein sequence ID" value="MDV2079603.1"/>
    <property type="molecule type" value="Genomic_DNA"/>
</dbReference>
<evidence type="ECO:0000313" key="2">
    <source>
        <dbReference type="EMBL" id="MDV2079603.1"/>
    </source>
</evidence>
<organism evidence="2 3">
    <name type="scientific">Marinobacter xestospongiae</name>
    <dbReference type="NCBI Taxonomy" id="994319"/>
    <lineage>
        <taxon>Bacteria</taxon>
        <taxon>Pseudomonadati</taxon>
        <taxon>Pseudomonadota</taxon>
        <taxon>Gammaproteobacteria</taxon>
        <taxon>Pseudomonadales</taxon>
        <taxon>Marinobacteraceae</taxon>
        <taxon>Marinobacter</taxon>
    </lineage>
</organism>
<evidence type="ECO:0000313" key="3">
    <source>
        <dbReference type="Proteomes" id="UP001269819"/>
    </source>
</evidence>
<evidence type="ECO:0000256" key="1">
    <source>
        <dbReference type="SAM" id="Phobius"/>
    </source>
</evidence>
<sequence length="191" mass="21560">MRSILEDLPLARLLLLFGVLCLITSLVIGWLPGNQHQREQLPLNGGLIGPIHIDDHNTVLHTSVAADLPINSWSSVTLSLLDQDKRYLTGFGDSLWFEEGVDSEGYYWREAYSRYDAKITVPSPGEYYLQVTTEDNLSERQRAGRYLDVEADTRGMSAIPHRVGALIAIVLLVLLLVLRHRAQLQEMLSEY</sequence>
<feature type="transmembrane region" description="Helical" evidence="1">
    <location>
        <begin position="159"/>
        <end position="178"/>
    </location>
</feature>